<feature type="transmembrane region" description="Helical" evidence="5">
    <location>
        <begin position="348"/>
        <end position="367"/>
    </location>
</feature>
<evidence type="ECO:0000313" key="7">
    <source>
        <dbReference type="EMBL" id="VEU82440.1"/>
    </source>
</evidence>
<dbReference type="Pfam" id="PF00999">
    <property type="entry name" value="Na_H_Exchanger"/>
    <property type="match status" value="1"/>
</dbReference>
<accession>A0A449BJ31</accession>
<gene>
    <name evidence="7" type="ORF">NCTC10172_00451</name>
</gene>
<proteinExistence type="predicted"/>
<evidence type="ECO:0000256" key="4">
    <source>
        <dbReference type="ARBA" id="ARBA00023136"/>
    </source>
</evidence>
<dbReference type="GO" id="GO:0015297">
    <property type="term" value="F:antiporter activity"/>
    <property type="evidence" value="ECO:0007669"/>
    <property type="project" value="InterPro"/>
</dbReference>
<evidence type="ECO:0000259" key="6">
    <source>
        <dbReference type="Pfam" id="PF00999"/>
    </source>
</evidence>
<feature type="transmembrane region" description="Helical" evidence="5">
    <location>
        <begin position="125"/>
        <end position="145"/>
    </location>
</feature>
<dbReference type="AlphaFoldDB" id="A0A449BJ31"/>
<organism evidence="7 8">
    <name type="scientific">Acholeplasma hippikon</name>
    <dbReference type="NCBI Taxonomy" id="264636"/>
    <lineage>
        <taxon>Bacteria</taxon>
        <taxon>Bacillati</taxon>
        <taxon>Mycoplasmatota</taxon>
        <taxon>Mollicutes</taxon>
        <taxon>Acholeplasmatales</taxon>
        <taxon>Acholeplasmataceae</taxon>
        <taxon>Acholeplasma</taxon>
    </lineage>
</organism>
<dbReference type="InterPro" id="IPR006153">
    <property type="entry name" value="Cation/H_exchanger_TM"/>
</dbReference>
<evidence type="ECO:0000256" key="1">
    <source>
        <dbReference type="ARBA" id="ARBA00004141"/>
    </source>
</evidence>
<evidence type="ECO:0000256" key="3">
    <source>
        <dbReference type="ARBA" id="ARBA00022989"/>
    </source>
</evidence>
<dbReference type="STRING" id="1408416.GCA_000702765_00039"/>
<keyword evidence="8" id="KW-1185">Reference proteome</keyword>
<dbReference type="EMBL" id="LR215050">
    <property type="protein sequence ID" value="VEU82440.1"/>
    <property type="molecule type" value="Genomic_DNA"/>
</dbReference>
<feature type="transmembrane region" description="Helical" evidence="5">
    <location>
        <begin position="373"/>
        <end position="392"/>
    </location>
</feature>
<keyword evidence="3 5" id="KW-1133">Transmembrane helix</keyword>
<keyword evidence="2 5" id="KW-0812">Transmembrane</keyword>
<dbReference type="GO" id="GO:1902600">
    <property type="term" value="P:proton transmembrane transport"/>
    <property type="evidence" value="ECO:0007669"/>
    <property type="project" value="InterPro"/>
</dbReference>
<dbReference type="PANTHER" id="PTHR43021:SF2">
    <property type="entry name" value="CATION_H+ EXCHANGER DOMAIN-CONTAINING PROTEIN"/>
    <property type="match status" value="1"/>
</dbReference>
<feature type="transmembrane region" description="Helical" evidence="5">
    <location>
        <begin position="92"/>
        <end position="113"/>
    </location>
</feature>
<keyword evidence="4 5" id="KW-0472">Membrane</keyword>
<dbReference type="GO" id="GO:0016020">
    <property type="term" value="C:membrane"/>
    <property type="evidence" value="ECO:0007669"/>
    <property type="project" value="UniProtKB-SubCell"/>
</dbReference>
<feature type="transmembrane region" description="Helical" evidence="5">
    <location>
        <begin position="157"/>
        <end position="183"/>
    </location>
</feature>
<evidence type="ECO:0000256" key="5">
    <source>
        <dbReference type="SAM" id="Phobius"/>
    </source>
</evidence>
<dbReference type="InterPro" id="IPR038770">
    <property type="entry name" value="Na+/solute_symporter_sf"/>
</dbReference>
<dbReference type="Gene3D" id="1.20.1530.20">
    <property type="match status" value="1"/>
</dbReference>
<sequence>MNTLLYLSIILITGLLFGKLAKAFKLPNVTGYIVGGILVVPVIGLFGIHIIPEEGIEELKIISQIALGFIAFAIGTEFKLDYFKKVGTQPIIIAIFESLLAILVVFGLLTLFGELGIIKDFDFSFALVLSAIAAATAPAATIMVIKQYKAKGDVTENLLSVVAIDDATAIIFFGIFAAIAQAIGNTGGETSLGLSIAKPFLEILSSLGVGFVAGLILHYGIKWFTGRGNRISLVLAMIFLVASMSMVFKQLFGEFEFSPLLACMMMGAVFTNMAKEDAFDIVMYLVDRINPPIFILFFVLSGMELNLSVLTTVGLIGIIYIVGRVIGKVLGARLGAEISKAPENVKKYIGWGLVPQAGVAIGLTIVAESIVPHYAPQIKAVILAATFIYELFGPLITKTSLKAAGEIAADK</sequence>
<feature type="transmembrane region" description="Helical" evidence="5">
    <location>
        <begin position="307"/>
        <end position="327"/>
    </location>
</feature>
<feature type="transmembrane region" description="Helical" evidence="5">
    <location>
        <begin position="233"/>
        <end position="251"/>
    </location>
</feature>
<feature type="transmembrane region" description="Helical" evidence="5">
    <location>
        <begin position="203"/>
        <end position="221"/>
    </location>
</feature>
<feature type="transmembrane region" description="Helical" evidence="5">
    <location>
        <begin position="31"/>
        <end position="49"/>
    </location>
</feature>
<dbReference type="KEGG" id="ahk:NCTC10172_00451"/>
<comment type="subcellular location">
    <subcellularLocation>
        <location evidence="1">Membrane</location>
        <topology evidence="1">Multi-pass membrane protein</topology>
    </subcellularLocation>
</comment>
<dbReference type="Proteomes" id="UP000290909">
    <property type="component" value="Chromosome"/>
</dbReference>
<name>A0A449BJ31_9MOLU</name>
<feature type="transmembrane region" description="Helical" evidence="5">
    <location>
        <begin position="61"/>
        <end position="80"/>
    </location>
</feature>
<feature type="transmembrane region" description="Helical" evidence="5">
    <location>
        <begin position="6"/>
        <end position="24"/>
    </location>
</feature>
<evidence type="ECO:0000256" key="2">
    <source>
        <dbReference type="ARBA" id="ARBA00022692"/>
    </source>
</evidence>
<dbReference type="PANTHER" id="PTHR43021">
    <property type="entry name" value="NA(+)/H(+) ANTIPORTER-RELATED"/>
    <property type="match status" value="1"/>
</dbReference>
<protein>
    <submittedName>
        <fullName evidence="7">NhaP-type Na+/H+ and K+/H+ antiporters</fullName>
    </submittedName>
</protein>
<reference evidence="7 8" key="1">
    <citation type="submission" date="2019-01" db="EMBL/GenBank/DDBJ databases">
        <authorList>
            <consortium name="Pathogen Informatics"/>
        </authorList>
    </citation>
    <scope>NUCLEOTIDE SEQUENCE [LARGE SCALE GENOMIC DNA]</scope>
    <source>
        <strain evidence="7 8">NCTC10172</strain>
    </source>
</reference>
<evidence type="ECO:0000313" key="8">
    <source>
        <dbReference type="Proteomes" id="UP000290909"/>
    </source>
</evidence>
<feature type="domain" description="Cation/H+ exchanger transmembrane" evidence="6">
    <location>
        <begin position="12"/>
        <end position="398"/>
    </location>
</feature>